<dbReference type="EMBL" id="SIRE01000006">
    <property type="protein sequence ID" value="TBL79950.1"/>
    <property type="molecule type" value="Genomic_DNA"/>
</dbReference>
<dbReference type="Pfam" id="PF04542">
    <property type="entry name" value="Sigma70_r2"/>
    <property type="match status" value="1"/>
</dbReference>
<dbReference type="GO" id="GO:0003677">
    <property type="term" value="F:DNA binding"/>
    <property type="evidence" value="ECO:0007669"/>
    <property type="project" value="InterPro"/>
</dbReference>
<dbReference type="InterPro" id="IPR014284">
    <property type="entry name" value="RNA_pol_sigma-70_dom"/>
</dbReference>
<dbReference type="InterPro" id="IPR013249">
    <property type="entry name" value="RNA_pol_sigma70_r4_t2"/>
</dbReference>
<dbReference type="SUPFAM" id="SSF88659">
    <property type="entry name" value="Sigma3 and sigma4 domains of RNA polymerase sigma factors"/>
    <property type="match status" value="1"/>
</dbReference>
<dbReference type="PANTHER" id="PTHR30173:SF36">
    <property type="entry name" value="ECF RNA POLYMERASE SIGMA FACTOR SIGJ"/>
    <property type="match status" value="1"/>
</dbReference>
<dbReference type="AlphaFoldDB" id="A0A4Q9DVF6"/>
<dbReference type="PANTHER" id="PTHR30173">
    <property type="entry name" value="SIGMA 19 FACTOR"/>
    <property type="match status" value="1"/>
</dbReference>
<dbReference type="NCBIfam" id="NF007214">
    <property type="entry name" value="PRK09636.1"/>
    <property type="match status" value="1"/>
</dbReference>
<comment type="caution">
    <text evidence="4">The sequence shown here is derived from an EMBL/GenBank/DDBJ whole genome shotgun (WGS) entry which is preliminary data.</text>
</comment>
<evidence type="ECO:0000313" key="4">
    <source>
        <dbReference type="EMBL" id="TBL79950.1"/>
    </source>
</evidence>
<evidence type="ECO:0000259" key="3">
    <source>
        <dbReference type="Pfam" id="PF08281"/>
    </source>
</evidence>
<dbReference type="GO" id="GO:0016987">
    <property type="term" value="F:sigma factor activity"/>
    <property type="evidence" value="ECO:0007669"/>
    <property type="project" value="InterPro"/>
</dbReference>
<dbReference type="GO" id="GO:0006352">
    <property type="term" value="P:DNA-templated transcription initiation"/>
    <property type="evidence" value="ECO:0007669"/>
    <property type="project" value="InterPro"/>
</dbReference>
<evidence type="ECO:0000256" key="1">
    <source>
        <dbReference type="ARBA" id="ARBA00011344"/>
    </source>
</evidence>
<evidence type="ECO:0000259" key="2">
    <source>
        <dbReference type="Pfam" id="PF04542"/>
    </source>
</evidence>
<dbReference type="SUPFAM" id="SSF88946">
    <property type="entry name" value="Sigma2 domain of RNA polymerase sigma factors"/>
    <property type="match status" value="1"/>
</dbReference>
<protein>
    <submittedName>
        <fullName evidence="4">RNA polymerase sigma-70 factor</fullName>
    </submittedName>
</protein>
<dbReference type="Gene3D" id="3.10.450.50">
    <property type="match status" value="1"/>
</dbReference>
<evidence type="ECO:0000313" key="5">
    <source>
        <dbReference type="Proteomes" id="UP000293142"/>
    </source>
</evidence>
<organism evidence="4 5">
    <name type="scientific">Paenibacillus thalictri</name>
    <dbReference type="NCBI Taxonomy" id="2527873"/>
    <lineage>
        <taxon>Bacteria</taxon>
        <taxon>Bacillati</taxon>
        <taxon>Bacillota</taxon>
        <taxon>Bacilli</taxon>
        <taxon>Bacillales</taxon>
        <taxon>Paenibacillaceae</taxon>
        <taxon>Paenibacillus</taxon>
    </lineage>
</organism>
<dbReference type="InterPro" id="IPR007627">
    <property type="entry name" value="RNA_pol_sigma70_r2"/>
</dbReference>
<dbReference type="NCBIfam" id="TIGR02937">
    <property type="entry name" value="sigma70-ECF"/>
    <property type="match status" value="1"/>
</dbReference>
<dbReference type="InterPro" id="IPR036388">
    <property type="entry name" value="WH-like_DNA-bd_sf"/>
</dbReference>
<dbReference type="Pfam" id="PF08281">
    <property type="entry name" value="Sigma70_r4_2"/>
    <property type="match status" value="1"/>
</dbReference>
<dbReference type="InterPro" id="IPR052704">
    <property type="entry name" value="ECF_Sigma-70_Domain"/>
</dbReference>
<dbReference type="InterPro" id="IPR013325">
    <property type="entry name" value="RNA_pol_sigma_r2"/>
</dbReference>
<dbReference type="InterPro" id="IPR014303">
    <property type="entry name" value="RNA_pol_sigma-70_ECF"/>
</dbReference>
<dbReference type="NCBIfam" id="TIGR02957">
    <property type="entry name" value="SigX4"/>
    <property type="match status" value="1"/>
</dbReference>
<name>A0A4Q9DVF6_9BACL</name>
<dbReference type="SUPFAM" id="SSF54427">
    <property type="entry name" value="NTF2-like"/>
    <property type="match status" value="1"/>
</dbReference>
<gene>
    <name evidence="4" type="ORF">EYB31_10215</name>
</gene>
<proteinExistence type="predicted"/>
<dbReference type="OrthoDB" id="3211555at2"/>
<feature type="domain" description="RNA polymerase sigma-70 region 2" evidence="2">
    <location>
        <begin position="6"/>
        <end position="68"/>
    </location>
</feature>
<dbReference type="RefSeq" id="WP_131013196.1">
    <property type="nucleotide sequence ID" value="NZ_SIRE01000006.1"/>
</dbReference>
<dbReference type="Gene3D" id="1.10.10.10">
    <property type="entry name" value="Winged helix-like DNA-binding domain superfamily/Winged helix DNA-binding domain"/>
    <property type="match status" value="1"/>
</dbReference>
<dbReference type="Proteomes" id="UP000293142">
    <property type="component" value="Unassembled WGS sequence"/>
</dbReference>
<accession>A0A4Q9DVF6</accession>
<dbReference type="Gene3D" id="1.10.1740.10">
    <property type="match status" value="1"/>
</dbReference>
<keyword evidence="5" id="KW-1185">Reference proteome</keyword>
<dbReference type="InterPro" id="IPR032710">
    <property type="entry name" value="NTF2-like_dom_sf"/>
</dbReference>
<reference evidence="4 5" key="1">
    <citation type="submission" date="2019-02" db="EMBL/GenBank/DDBJ databases">
        <title>Paenibacillus sp. nov., isolated from surface-sterilized tissue of Thalictrum simplex L.</title>
        <authorList>
            <person name="Tuo L."/>
        </authorList>
    </citation>
    <scope>NUCLEOTIDE SEQUENCE [LARGE SCALE GENOMIC DNA]</scope>
    <source>
        <strain evidence="4 5">N2SHLJ1</strain>
    </source>
</reference>
<sequence>MELESLYRDYRKPLFAVAYRMLGSASDAEDIVQDVFAGLPAKPDSQAVESWRAYLMKAVTNRCINVLHSSAKKRTEYIGPWLPEPLYDGADADPANSAIRHESVSYAFLVMLEKLTPPERAVFVLREALSYEYADIADILDKTETSCRQLFSRAKRKLPMGESDTLPESTVSSQLADTFMSAVKTGRFDAFVKLLAEDATLVSDGGGKVRAAFRPILGSERIAAFFQGIEGKGALQGTLHKLVVNGQMGLLLLRDGEPVKLMLFAFNSEHHISDVYIILNPEKLIKFTSQIGALDCLD</sequence>
<comment type="subunit">
    <text evidence="1">Interacts transiently with the RNA polymerase catalytic core formed by RpoA, RpoB, RpoC and RpoZ (2 alpha, 1 beta, 1 beta' and 1 omega subunit) to form the RNA polymerase holoenzyme that can initiate transcription.</text>
</comment>
<dbReference type="InterPro" id="IPR013324">
    <property type="entry name" value="RNA_pol_sigma_r3/r4-like"/>
</dbReference>
<feature type="domain" description="RNA polymerase sigma factor 70 region 4 type 2" evidence="3">
    <location>
        <begin position="108"/>
        <end position="158"/>
    </location>
</feature>